<feature type="transmembrane region" description="Helical" evidence="6">
    <location>
        <begin position="12"/>
        <end position="35"/>
    </location>
</feature>
<feature type="transmembrane region" description="Helical" evidence="6">
    <location>
        <begin position="357"/>
        <end position="375"/>
    </location>
</feature>
<evidence type="ECO:0000256" key="1">
    <source>
        <dbReference type="ARBA" id="ARBA00004651"/>
    </source>
</evidence>
<dbReference type="Pfam" id="PF01943">
    <property type="entry name" value="Polysacc_synt"/>
    <property type="match status" value="1"/>
</dbReference>
<name>A0A1V4INM1_9CLOT</name>
<keyword evidence="4 6" id="KW-1133">Transmembrane helix</keyword>
<dbReference type="PANTHER" id="PTHR30250">
    <property type="entry name" value="PST FAMILY PREDICTED COLANIC ACID TRANSPORTER"/>
    <property type="match status" value="1"/>
</dbReference>
<keyword evidence="3 6" id="KW-0812">Transmembrane</keyword>
<accession>A0A1V4INM1</accession>
<dbReference type="CDD" id="cd13124">
    <property type="entry name" value="MATE_SpoVB_like"/>
    <property type="match status" value="1"/>
</dbReference>
<protein>
    <submittedName>
        <fullName evidence="7">Stage V sporulation protein B</fullName>
    </submittedName>
</protein>
<dbReference type="InterPro" id="IPR024923">
    <property type="entry name" value="PG_synth_SpoVB"/>
</dbReference>
<feature type="transmembrane region" description="Helical" evidence="6">
    <location>
        <begin position="119"/>
        <end position="139"/>
    </location>
</feature>
<evidence type="ECO:0000256" key="5">
    <source>
        <dbReference type="ARBA" id="ARBA00023136"/>
    </source>
</evidence>
<feature type="transmembrane region" description="Helical" evidence="6">
    <location>
        <begin position="185"/>
        <end position="203"/>
    </location>
</feature>
<feature type="transmembrane region" description="Helical" evidence="6">
    <location>
        <begin position="279"/>
        <end position="300"/>
    </location>
</feature>
<feature type="transmembrane region" description="Helical" evidence="6">
    <location>
        <begin position="88"/>
        <end position="107"/>
    </location>
</feature>
<dbReference type="EMBL" id="MZGV01000025">
    <property type="protein sequence ID" value="OPJ61077.1"/>
    <property type="molecule type" value="Genomic_DNA"/>
</dbReference>
<feature type="transmembrane region" description="Helical" evidence="6">
    <location>
        <begin position="47"/>
        <end position="68"/>
    </location>
</feature>
<dbReference type="AlphaFoldDB" id="A0A1V4INM1"/>
<evidence type="ECO:0000313" key="8">
    <source>
        <dbReference type="Proteomes" id="UP000190080"/>
    </source>
</evidence>
<evidence type="ECO:0000256" key="2">
    <source>
        <dbReference type="ARBA" id="ARBA00022475"/>
    </source>
</evidence>
<keyword evidence="2" id="KW-1003">Cell membrane</keyword>
<feature type="transmembrane region" description="Helical" evidence="6">
    <location>
        <begin position="472"/>
        <end position="499"/>
    </location>
</feature>
<dbReference type="PANTHER" id="PTHR30250:SF21">
    <property type="entry name" value="LIPID II FLIPPASE MURJ"/>
    <property type="match status" value="1"/>
</dbReference>
<comment type="caution">
    <text evidence="7">The sequence shown here is derived from an EMBL/GenBank/DDBJ whole genome shotgun (WGS) entry which is preliminary data.</text>
</comment>
<feature type="transmembrane region" description="Helical" evidence="6">
    <location>
        <begin position="411"/>
        <end position="433"/>
    </location>
</feature>
<evidence type="ECO:0000256" key="6">
    <source>
        <dbReference type="SAM" id="Phobius"/>
    </source>
</evidence>
<keyword evidence="8" id="KW-1185">Reference proteome</keyword>
<dbReference type="Proteomes" id="UP000190080">
    <property type="component" value="Unassembled WGS sequence"/>
</dbReference>
<feature type="transmembrane region" description="Helical" evidence="6">
    <location>
        <begin position="321"/>
        <end position="345"/>
    </location>
</feature>
<dbReference type="RefSeq" id="WP_079424866.1">
    <property type="nucleotide sequence ID" value="NZ_MZGV01000025.1"/>
</dbReference>
<dbReference type="OrthoDB" id="9775950at2"/>
<feature type="transmembrane region" description="Helical" evidence="6">
    <location>
        <begin position="223"/>
        <end position="247"/>
    </location>
</feature>
<evidence type="ECO:0000256" key="3">
    <source>
        <dbReference type="ARBA" id="ARBA00022692"/>
    </source>
</evidence>
<evidence type="ECO:0000256" key="4">
    <source>
        <dbReference type="ARBA" id="ARBA00022989"/>
    </source>
</evidence>
<dbReference type="GO" id="GO:0005886">
    <property type="term" value="C:plasma membrane"/>
    <property type="evidence" value="ECO:0007669"/>
    <property type="project" value="UniProtKB-SubCell"/>
</dbReference>
<comment type="subcellular location">
    <subcellularLocation>
        <location evidence="1">Cell membrane</location>
        <topology evidence="1">Multi-pass membrane protein</topology>
    </subcellularLocation>
</comment>
<dbReference type="PIRSF" id="PIRSF038958">
    <property type="entry name" value="PG_synth_SpoVB"/>
    <property type="match status" value="1"/>
</dbReference>
<proteinExistence type="predicted"/>
<reference evidence="7 8" key="1">
    <citation type="submission" date="2017-03" db="EMBL/GenBank/DDBJ databases">
        <title>Genome sequence of Clostridium oryzae DSM 28571.</title>
        <authorList>
            <person name="Poehlein A."/>
            <person name="Daniel R."/>
        </authorList>
    </citation>
    <scope>NUCLEOTIDE SEQUENCE [LARGE SCALE GENOMIC DNA]</scope>
    <source>
        <strain evidence="7 8">DSM 28571</strain>
    </source>
</reference>
<evidence type="ECO:0000313" key="7">
    <source>
        <dbReference type="EMBL" id="OPJ61077.1"/>
    </source>
</evidence>
<dbReference type="InterPro" id="IPR002797">
    <property type="entry name" value="Polysacc_synth"/>
</dbReference>
<feature type="transmembrane region" description="Helical" evidence="6">
    <location>
        <begin position="160"/>
        <end position="179"/>
    </location>
</feature>
<gene>
    <name evidence="7" type="primary">spoVB_1</name>
    <name evidence="7" type="ORF">CLORY_24750</name>
</gene>
<dbReference type="InterPro" id="IPR050833">
    <property type="entry name" value="Poly_Biosynth_Transport"/>
</dbReference>
<dbReference type="STRING" id="1450648.CLORY_24750"/>
<feature type="transmembrane region" description="Helical" evidence="6">
    <location>
        <begin position="387"/>
        <end position="405"/>
    </location>
</feature>
<sequence>MVKQSLIKGTVILGITGVFVRFLGLFFRWPIIMLIGDEGIGYYQMTYPLYMFFIGVASGMPVAISKMISENNAINDRAEMFEIINKAMLVMIILGGGFSLAFILFPAQIIKVFNWDTKTVYSLIGIGAAPVFIGIMSVYRGFFQGMQNMIPTSISQLIEQLGRVIFGVGLAFLLLPKGIEFSAGGAAFGAAAGGILGSFYLYIKFRKIKKSITFVKRKKDHKVLTQLLNIAIPISLGTSVGTIMNLIDSILLPQKLLQAGYSYKEATILYGQLTGKAMVLINVPLTLSIALSSSLIPIIAEAVALKKRMELINKVETSIKLSMVIALPSTCGLFFLAYPILALIFPGHSGGDMLLRYSSLIIPFIILTQISTALLQGTGHYNIPIKNLLIGCIFKIVITILIVPIKNVNIYGAVIGTLVAYFITSLLNMIALHRRLGITVNYYDIVIKPAYASVIMTIGVVFMYQYVYNYTISNAAACITSVLSGGLLYVLMMLLFGVFKYQHQK</sequence>
<organism evidence="7 8">
    <name type="scientific">Clostridium oryzae</name>
    <dbReference type="NCBI Taxonomy" id="1450648"/>
    <lineage>
        <taxon>Bacteria</taxon>
        <taxon>Bacillati</taxon>
        <taxon>Bacillota</taxon>
        <taxon>Clostridia</taxon>
        <taxon>Eubacteriales</taxon>
        <taxon>Clostridiaceae</taxon>
        <taxon>Clostridium</taxon>
    </lineage>
</organism>
<keyword evidence="5 6" id="KW-0472">Membrane</keyword>
<feature type="transmembrane region" description="Helical" evidence="6">
    <location>
        <begin position="445"/>
        <end position="466"/>
    </location>
</feature>